<dbReference type="Proteomes" id="UP001500124">
    <property type="component" value="Unassembled WGS sequence"/>
</dbReference>
<dbReference type="Gene3D" id="2.60.120.260">
    <property type="entry name" value="Galactose-binding domain-like"/>
    <property type="match status" value="1"/>
</dbReference>
<dbReference type="InterPro" id="IPR037176">
    <property type="entry name" value="Osmotin/thaumatin-like_sf"/>
</dbReference>
<dbReference type="RefSeq" id="WP_345668228.1">
    <property type="nucleotide sequence ID" value="NZ_BAABKC010000037.1"/>
</dbReference>
<evidence type="ECO:0000256" key="2">
    <source>
        <dbReference type="SAM" id="MobiDB-lite"/>
    </source>
</evidence>
<comment type="caution">
    <text evidence="6">The sequence shown here is derived from an EMBL/GenBank/DDBJ whole genome shotgun (WGS) entry which is preliminary data.</text>
</comment>
<feature type="chain" id="PRO_5045086467" evidence="3">
    <location>
        <begin position="24"/>
        <end position="560"/>
    </location>
</feature>
<dbReference type="InterPro" id="IPR006311">
    <property type="entry name" value="TAT_signal"/>
</dbReference>
<feature type="domain" description="GH64" evidence="5">
    <location>
        <begin position="39"/>
        <end position="397"/>
    </location>
</feature>
<dbReference type="SMART" id="SM00606">
    <property type="entry name" value="CBD_IV"/>
    <property type="match status" value="1"/>
</dbReference>
<dbReference type="InterPro" id="IPR006584">
    <property type="entry name" value="Cellulose-bd_IV"/>
</dbReference>
<dbReference type="InterPro" id="IPR042517">
    <property type="entry name" value="Glyco_hydro_64_N_2"/>
</dbReference>
<dbReference type="Pfam" id="PF16483">
    <property type="entry name" value="Glyco_hydro_64"/>
    <property type="match status" value="1"/>
</dbReference>
<sequence length="560" mass="57097">MLSRRALLATAAATAAAALPLTAAGTATARSRTSALAAAASLPISLANNSGGSAPVYAYISGADTSGWPGFVTADGVFHRLPSPSSVLTPAPDYAIPLGGSGSAATRVPLSSYVIGGRVWFSTGRKIQFFVNPPGGNGGVPGLVQPGFTSTDPNWTTSWTFCEFTYNAANLYANISYVDMVALPVSMATTGAAGNQSVPALPSGALASIASGLRSQHAADGAPWDQLVATDSAGTVLRVLAPSHAPADFGSYWRPYLDRVWDYYRTHTLTVDGQGSIGAYSGTVSGDVLTFAGLNTNGVPFTKPSAADIFGCASGPLYNSGADARSAVAARLAAALNRSSLLVAGGGNQPNGVTPAQYYTESITNHYARLVHKYATIGYAFPYDDVGPTGSAPVDGHLQDPTPASWTITLGPGSGGTTPPPSGGTSAYSTIQAESYSAQSGTQTEACSDTGGGSDVGYLAAGDWLKYASVDFGSTSPATFSARVASGVAAGVSGAIRVRVDSATGPQIAEIDLGSTGGWQTWRTVPANVTRSVTGVHDVYLTFAESGTEFVNVNWFTFAR</sequence>
<dbReference type="InterPro" id="IPR008979">
    <property type="entry name" value="Galactose-bd-like_sf"/>
</dbReference>
<dbReference type="CDD" id="cd04084">
    <property type="entry name" value="CBM6_xylanase-like"/>
    <property type="match status" value="1"/>
</dbReference>
<dbReference type="Pfam" id="PF03422">
    <property type="entry name" value="CBM_6"/>
    <property type="match status" value="1"/>
</dbReference>
<dbReference type="PROSITE" id="PS51318">
    <property type="entry name" value="TAT"/>
    <property type="match status" value="1"/>
</dbReference>
<dbReference type="PROSITE" id="PS52006">
    <property type="entry name" value="GH64"/>
    <property type="match status" value="1"/>
</dbReference>
<gene>
    <name evidence="6" type="ORF">GCM10023336_23220</name>
</gene>
<evidence type="ECO:0000313" key="7">
    <source>
        <dbReference type="Proteomes" id="UP001500124"/>
    </source>
</evidence>
<proteinExistence type="predicted"/>
<dbReference type="PROSITE" id="PS51175">
    <property type="entry name" value="CBM6"/>
    <property type="match status" value="1"/>
</dbReference>
<reference evidence="7" key="1">
    <citation type="journal article" date="2019" name="Int. J. Syst. Evol. Microbiol.">
        <title>The Global Catalogue of Microorganisms (GCM) 10K type strain sequencing project: providing services to taxonomists for standard genome sequencing and annotation.</title>
        <authorList>
            <consortium name="The Broad Institute Genomics Platform"/>
            <consortium name="The Broad Institute Genome Sequencing Center for Infectious Disease"/>
            <person name="Wu L."/>
            <person name="Ma J."/>
        </authorList>
    </citation>
    <scope>NUCLEOTIDE SEQUENCE [LARGE SCALE GENOMIC DNA]</scope>
    <source>
        <strain evidence="7">JCM 18410</strain>
    </source>
</reference>
<dbReference type="Gene3D" id="2.60.110.10">
    <property type="entry name" value="Thaumatin"/>
    <property type="match status" value="1"/>
</dbReference>
<organism evidence="6 7">
    <name type="scientific">Streptomyces similanensis</name>
    <dbReference type="NCBI Taxonomy" id="1274988"/>
    <lineage>
        <taxon>Bacteria</taxon>
        <taxon>Bacillati</taxon>
        <taxon>Actinomycetota</taxon>
        <taxon>Actinomycetes</taxon>
        <taxon>Kitasatosporales</taxon>
        <taxon>Streptomycetaceae</taxon>
        <taxon>Streptomyces</taxon>
    </lineage>
</organism>
<evidence type="ECO:0000256" key="1">
    <source>
        <dbReference type="ARBA" id="ARBA00022729"/>
    </source>
</evidence>
<dbReference type="InterPro" id="IPR037398">
    <property type="entry name" value="Glyco_hydro_64_fam"/>
</dbReference>
<dbReference type="InterPro" id="IPR032477">
    <property type="entry name" value="Glyco_hydro_64"/>
</dbReference>
<dbReference type="EMBL" id="BAABKC010000037">
    <property type="protein sequence ID" value="GAA5053205.1"/>
    <property type="molecule type" value="Genomic_DNA"/>
</dbReference>
<feature type="region of interest" description="Disordered" evidence="2">
    <location>
        <begin position="401"/>
        <end position="427"/>
    </location>
</feature>
<dbReference type="SUPFAM" id="SSF49785">
    <property type="entry name" value="Galactose-binding domain-like"/>
    <property type="match status" value="1"/>
</dbReference>
<dbReference type="PANTHER" id="PTHR38165:SF1">
    <property type="entry name" value="GLUCANASE B"/>
    <property type="match status" value="1"/>
</dbReference>
<dbReference type="PANTHER" id="PTHR38165">
    <property type="match status" value="1"/>
</dbReference>
<accession>A0ABP9KB78</accession>
<evidence type="ECO:0000256" key="3">
    <source>
        <dbReference type="SAM" id="SignalP"/>
    </source>
</evidence>
<feature type="signal peptide" evidence="3">
    <location>
        <begin position="1"/>
        <end position="23"/>
    </location>
</feature>
<name>A0ABP9KB78_9ACTN</name>
<keyword evidence="1 3" id="KW-0732">Signal</keyword>
<dbReference type="InterPro" id="IPR005084">
    <property type="entry name" value="CBM6"/>
</dbReference>
<evidence type="ECO:0000313" key="6">
    <source>
        <dbReference type="EMBL" id="GAA5053205.1"/>
    </source>
</evidence>
<evidence type="ECO:0000259" key="5">
    <source>
        <dbReference type="PROSITE" id="PS52006"/>
    </source>
</evidence>
<dbReference type="Gene3D" id="3.30.920.50">
    <property type="entry name" value="Beta-1,3-glucanase, C-terminal domain"/>
    <property type="match status" value="1"/>
</dbReference>
<evidence type="ECO:0000259" key="4">
    <source>
        <dbReference type="PROSITE" id="PS51175"/>
    </source>
</evidence>
<protein>
    <submittedName>
        <fullName evidence="6">Beta-1,3-glucanase family protein</fullName>
    </submittedName>
</protein>
<keyword evidence="7" id="KW-1185">Reference proteome</keyword>
<feature type="domain" description="CBM6" evidence="4">
    <location>
        <begin position="429"/>
        <end position="559"/>
    </location>
</feature>